<feature type="region of interest" description="Disordered" evidence="2">
    <location>
        <begin position="649"/>
        <end position="771"/>
    </location>
</feature>
<proteinExistence type="inferred from homology"/>
<dbReference type="InterPro" id="IPR050188">
    <property type="entry name" value="RluA_PseudoU_synthase"/>
</dbReference>
<feature type="compositionally biased region" description="Basic and acidic residues" evidence="2">
    <location>
        <begin position="532"/>
        <end position="552"/>
    </location>
</feature>
<feature type="region of interest" description="Disordered" evidence="2">
    <location>
        <begin position="1846"/>
        <end position="1887"/>
    </location>
</feature>
<organism evidence="4">
    <name type="scientific">Chromera velia CCMP2878</name>
    <dbReference type="NCBI Taxonomy" id="1169474"/>
    <lineage>
        <taxon>Eukaryota</taxon>
        <taxon>Sar</taxon>
        <taxon>Alveolata</taxon>
        <taxon>Colpodellida</taxon>
        <taxon>Chromeraceae</taxon>
        <taxon>Chromera</taxon>
    </lineage>
</organism>
<feature type="compositionally biased region" description="Basic and acidic residues" evidence="2">
    <location>
        <begin position="510"/>
        <end position="521"/>
    </location>
</feature>
<dbReference type="InterPro" id="IPR020103">
    <property type="entry name" value="PsdUridine_synth_cat_dom_sf"/>
</dbReference>
<feature type="compositionally biased region" description="Polar residues" evidence="2">
    <location>
        <begin position="701"/>
        <end position="712"/>
    </location>
</feature>
<feature type="region of interest" description="Disordered" evidence="2">
    <location>
        <begin position="802"/>
        <end position="824"/>
    </location>
</feature>
<feature type="region of interest" description="Disordered" evidence="2">
    <location>
        <begin position="1493"/>
        <end position="1538"/>
    </location>
</feature>
<feature type="compositionally biased region" description="Basic and acidic residues" evidence="2">
    <location>
        <begin position="717"/>
        <end position="727"/>
    </location>
</feature>
<feature type="compositionally biased region" description="Polar residues" evidence="2">
    <location>
        <begin position="421"/>
        <end position="435"/>
    </location>
</feature>
<feature type="domain" description="Pseudouridine synthase RsuA/RluA-like" evidence="3">
    <location>
        <begin position="1646"/>
        <end position="1780"/>
    </location>
</feature>
<dbReference type="GO" id="GO:0003723">
    <property type="term" value="F:RNA binding"/>
    <property type="evidence" value="ECO:0007669"/>
    <property type="project" value="InterPro"/>
</dbReference>
<feature type="region of interest" description="Disordered" evidence="2">
    <location>
        <begin position="1053"/>
        <end position="1073"/>
    </location>
</feature>
<gene>
    <name evidence="4" type="ORF">Cvel_961</name>
</gene>
<name>A0A0G4HEF4_9ALVE</name>
<protein>
    <recommendedName>
        <fullName evidence="3">Pseudouridine synthase RsuA/RluA-like domain-containing protein</fullName>
    </recommendedName>
</protein>
<evidence type="ECO:0000259" key="3">
    <source>
        <dbReference type="Pfam" id="PF00849"/>
    </source>
</evidence>
<dbReference type="GO" id="GO:0000455">
    <property type="term" value="P:enzyme-directed rRNA pseudouridine synthesis"/>
    <property type="evidence" value="ECO:0007669"/>
    <property type="project" value="TreeGrafter"/>
</dbReference>
<dbReference type="Pfam" id="PF00849">
    <property type="entry name" value="PseudoU_synth_2"/>
    <property type="match status" value="1"/>
</dbReference>
<dbReference type="VEuPathDB" id="CryptoDB:Cvel_961"/>
<dbReference type="SUPFAM" id="SSF55120">
    <property type="entry name" value="Pseudouridine synthase"/>
    <property type="match status" value="1"/>
</dbReference>
<dbReference type="PANTHER" id="PTHR21600:SF87">
    <property type="entry name" value="RNA PSEUDOURIDYLATE SYNTHASE DOMAIN-CONTAINING PROTEIN 1"/>
    <property type="match status" value="1"/>
</dbReference>
<dbReference type="CDD" id="cd02869">
    <property type="entry name" value="PseudoU_synth_RluA_like"/>
    <property type="match status" value="1"/>
</dbReference>
<feature type="compositionally biased region" description="Basic and acidic residues" evidence="2">
    <location>
        <begin position="1846"/>
        <end position="1858"/>
    </location>
</feature>
<dbReference type="GO" id="GO:0009982">
    <property type="term" value="F:pseudouridine synthase activity"/>
    <property type="evidence" value="ECO:0007669"/>
    <property type="project" value="InterPro"/>
</dbReference>
<feature type="compositionally biased region" description="Acidic residues" evidence="2">
    <location>
        <begin position="1521"/>
        <end position="1536"/>
    </location>
</feature>
<evidence type="ECO:0000313" key="4">
    <source>
        <dbReference type="EMBL" id="CEM42280.1"/>
    </source>
</evidence>
<dbReference type="EMBL" id="CDMZ01002419">
    <property type="protein sequence ID" value="CEM42280.1"/>
    <property type="molecule type" value="Genomic_DNA"/>
</dbReference>
<evidence type="ECO:0000256" key="1">
    <source>
        <dbReference type="ARBA" id="ARBA00010876"/>
    </source>
</evidence>
<reference evidence="4" key="1">
    <citation type="submission" date="2014-11" db="EMBL/GenBank/DDBJ databases">
        <authorList>
            <person name="Otto D Thomas"/>
            <person name="Naeem Raeece"/>
        </authorList>
    </citation>
    <scope>NUCLEOTIDE SEQUENCE</scope>
</reference>
<feature type="region of interest" description="Disordered" evidence="2">
    <location>
        <begin position="850"/>
        <end position="874"/>
    </location>
</feature>
<accession>A0A0G4HEF4</accession>
<feature type="compositionally biased region" description="Low complexity" evidence="2">
    <location>
        <begin position="661"/>
        <end position="683"/>
    </location>
</feature>
<feature type="compositionally biased region" description="Low complexity" evidence="2">
    <location>
        <begin position="748"/>
        <end position="757"/>
    </location>
</feature>
<dbReference type="InterPro" id="IPR006145">
    <property type="entry name" value="PsdUridine_synth_RsuA/RluA"/>
</dbReference>
<feature type="region of interest" description="Disordered" evidence="2">
    <location>
        <begin position="509"/>
        <end position="563"/>
    </location>
</feature>
<dbReference type="PANTHER" id="PTHR21600">
    <property type="entry name" value="MITOCHONDRIAL RNA PSEUDOURIDINE SYNTHASE"/>
    <property type="match status" value="1"/>
</dbReference>
<dbReference type="Gene3D" id="3.30.2350.10">
    <property type="entry name" value="Pseudouridine synthase"/>
    <property type="match status" value="1"/>
</dbReference>
<feature type="compositionally biased region" description="Basic and acidic residues" evidence="2">
    <location>
        <begin position="1494"/>
        <end position="1520"/>
    </location>
</feature>
<sequence>MSDSFITSDDLSADVEEAVMRQFLNKLVAGNQRATIKPKHPNFALYRAVMREKVPSTLSIAPLMVDFLALRHCIAESLSESPEEFHKSSLSGDFVDLCSNLEVAAKNLSQDVRKACVDCCVMPSLATTEIFQTALEMFSSFARFCQNGGEESHGALSAAAFLTFAGALVLSAFLMKNARLQKLIWRSEVFREALKRTLQRLRFTKGHHNGLMPLLWLLCSFLPTGKRKWNLEGYCEAHVGSSLPIVLDVLSHFALPSEFEKAKKTAFLGTESDHHAGADALRLFNNAVEDLKEDLKPRVNVCGFPEGLRDYCNHKFVPSRDQRERQIHRALVRIETLQLCIVNPKVATTVQKKKKAYLSKPHALAEVFLPEPPPPFLDLFIARLDSIVPSKTSSRSRQQISTAAKRRWEKEFPSNAMKQLPLTSLPTTATESSQAQKEHPHQRVRQDAFLALPRAEQDDRFPVWCDAPKCRVTKPHMQVCPTCRLSAYCSRSCQIHHWTFTAVGQGGCHSDWESDTEREGQTDTAKTTFPKKGSEERCGEREEKGEKNPKEEKEEENDDDTSPPSHRLFCILLKHNVLDVLEHFSWNQVLRPTFKIVSSTCRVGSHDRFLVELTRRVTVEDTESKPITTSPQKCGDACVNRSGFPPPSFGPSPPCGGPSEGPGIPECSHGSSTSASIMSRSATDQSVDSCIPNPADPPASVGQNRASSSVAVCTTARLRENELDQRRQGGRASQQPMQRPSVRHNAPHSTSSSKHSSAPFPRGGPRESPLDRDACIRVKRVIAACSSVQDLHQIVTELVTGTFQGTGRGPGEVQPQEEGKESKSVARGQALDVPNCISALSALVYVQEENKERGGKGNGRGEKEGKRPGERERRKGVEVMQMLVDVLYRFCLESEGKLSLYKPQNVFKASHALATLSTRHSEQLGDETLQKVCACLRAIQEGAIPILRKFDAHHLSISCWSVATVQTLLQQRGQIRQGAEGSESGSAIDPKFFILVASEVCRGGGRRLEDFKWKNLANLVWAFARCEQQAPLLFQCVADHAISILERERAGLETKGSPLTSPRERSGTSLEEESLTMSSMYPMDASNILWSFAFLRSVDLRLLEALLSSQRVLRDAERGFVNWSDSTLAGVCWSIGLSGVKREQAECRETDEGRAAAACARFLDSLTASSDRVKAVSAGHSLSHVAWGASTFGCTVKSCFSLFKGILENTLRQMEEDSVFEGGGKGKTKIRMQDVGVLLWSLMRAGALAAKSEDSCLLVSESRESFSLIIRFLNRHMRECTGQEVARVLYCVSRSTDEPLSSLGLDFALLAQKLRGLLGKEGGGDGLVGWEDRRTGGASVFTPAELTQLVWALGSGASRGSSDPELYGTTPVLPLDVLEGLSGSALELVRGDVECRSNFDNFVGFVDGLVGGMGYRCDEWLARMAEEAVASGGERERERQAVGGDFGVCLGGNRGRLEEDEAEAVGEGGAATDGGEYRPRWASVVSSSFVGRVGEGDRGRMERDSREGDGRISRVLQQKDLEEEEDDEEEEAEEEQTAVFGKKLEEPRLLYEDASLAVVFKPPGWTVHDIAWRSVDEALGADAIFRSELLGAGLLGPDGGLEETGTRRGRVIERMLEPSVKPLLNEFVALNFPSFDLGLRPSYGHGVCHRLDLPTSGPVVVAKSLEAFVFVRLMFAAKKAKKSYVCLVRGRLEGPDLSADGGREGGRPQPTWFPISARLRKMRDVQGKTCVRVAPNGRNALTVWRPEGHFRDPLTGTEYTLVKVRLITGRTHQIRAHLAHIGFPVVGDRRYSGGQNGTTTRMEAIREIQFEGDRDGVWRVDSGPDSFGQCMDDAVVERRVGELIWEGEGKERSQEKRQQQQRQEAELNPGRGGSFFSPPERAAGSEDEHAEIWCPRLFLHCDSLSLPSLEEFKSRRLTQQMGPNRTLREFESEVNVESPLPADLERALCYLEPVSPGPPGVKTNQNQ</sequence>
<feature type="region of interest" description="Disordered" evidence="2">
    <location>
        <begin position="419"/>
        <end position="443"/>
    </location>
</feature>
<comment type="similarity">
    <text evidence="1">Belongs to the pseudouridine synthase RluA family.</text>
</comment>
<evidence type="ECO:0000256" key="2">
    <source>
        <dbReference type="SAM" id="MobiDB-lite"/>
    </source>
</evidence>